<keyword evidence="1" id="KW-0328">Glycosyltransferase</keyword>
<name>A0A069CUV8_WEIOS</name>
<dbReference type="InterPro" id="IPR001296">
    <property type="entry name" value="Glyco_trans_1"/>
</dbReference>
<keyword evidence="5" id="KW-1185">Reference proteome</keyword>
<feature type="domain" description="Glycosyl transferase family 1" evidence="3">
    <location>
        <begin position="308"/>
        <end position="448"/>
    </location>
</feature>
<dbReference type="AlphaFoldDB" id="A0A069CUV8"/>
<evidence type="ECO:0000256" key="2">
    <source>
        <dbReference type="ARBA" id="ARBA00022679"/>
    </source>
</evidence>
<evidence type="ECO:0000313" key="4">
    <source>
        <dbReference type="EMBL" id="GAK31182.1"/>
    </source>
</evidence>
<dbReference type="Gene3D" id="3.40.50.2000">
    <property type="entry name" value="Glycogen Phosphorylase B"/>
    <property type="match status" value="2"/>
</dbReference>
<evidence type="ECO:0000256" key="1">
    <source>
        <dbReference type="ARBA" id="ARBA00022676"/>
    </source>
</evidence>
<dbReference type="eggNOG" id="COG0438">
    <property type="taxonomic scope" value="Bacteria"/>
</dbReference>
<dbReference type="Proteomes" id="UP000030643">
    <property type="component" value="Unassembled WGS sequence"/>
</dbReference>
<reference evidence="5" key="1">
    <citation type="journal article" date="2014" name="Genome Announc.">
        <title>Draft genome sequence of Weissella oryzae SG25T, isolated from fermented rice grains.</title>
        <authorList>
            <person name="Tanizawa Y."/>
            <person name="Fujisawa T."/>
            <person name="Mochizuki T."/>
            <person name="Kaminuma E."/>
            <person name="Suzuki Y."/>
            <person name="Nakamura Y."/>
            <person name="Tohno M."/>
        </authorList>
    </citation>
    <scope>NUCLEOTIDE SEQUENCE [LARGE SCALE GENOMIC DNA]</scope>
    <source>
        <strain evidence="5">DSM 25784 / JCM 18191 / LMG 30913 / SG25</strain>
    </source>
</reference>
<dbReference type="Pfam" id="PF00534">
    <property type="entry name" value="Glycos_transf_1"/>
    <property type="match status" value="1"/>
</dbReference>
<keyword evidence="2 4" id="KW-0808">Transferase</keyword>
<dbReference type="GO" id="GO:0016757">
    <property type="term" value="F:glycosyltransferase activity"/>
    <property type="evidence" value="ECO:0007669"/>
    <property type="project" value="UniProtKB-KW"/>
</dbReference>
<dbReference type="RefSeq" id="WP_027699194.1">
    <property type="nucleotide sequence ID" value="NZ_DF820491.1"/>
</dbReference>
<dbReference type="OrthoDB" id="9765175at2"/>
<dbReference type="EMBL" id="DF820491">
    <property type="protein sequence ID" value="GAK31182.1"/>
    <property type="molecule type" value="Genomic_DNA"/>
</dbReference>
<sequence>MRVFNVNKGIGYASSGVEYAQKYRKELFEAGPVDDYYIFLNYISTNVSIYTDLMNFERKQVLWIYNVLSGRPAQDSDYPIEKFLNALAAPYKVTFEDDKRLTVQLEHEDVRYELTKINTDKLNIVRQFEKNKLVQILHFDHSLNNFEEYQAGKLARRVFFKLNGEKAFEQFYENGEITVTLIDNQILYGLTGFFTYFMQKLGLKADDAVIIDRSLDAAEILLPDLVGKVRLFSVVHAEHYNENLSTGTHILWNNNYEYVFDNANYFEAIIVSTERQKEVLKAQLAKPTKIVVIPVGYIEKIVESTNYQPFSLITASRLASEKHIDIIIKAVVAAKSKIPELKLDIYGEGGERGKLEQLINELKATDYIKLKGHHKLTSVYKQYGAYVSASTSEGFGLSLLEATAESLPIIGADVDYGNREFIVDGKSGLLYPRGDFSQMVNSLEQALLTFYATNMVETARPIVRRQARKYLKENVAKVWEELMLGKGVATDEG</sequence>
<evidence type="ECO:0000313" key="5">
    <source>
        <dbReference type="Proteomes" id="UP000030643"/>
    </source>
</evidence>
<organism evidence="4 5">
    <name type="scientific">Weissella oryzae (strain DSM 25784 / JCM 18191 / LMG 30913 / SG25)</name>
    <dbReference type="NCBI Taxonomy" id="1329250"/>
    <lineage>
        <taxon>Bacteria</taxon>
        <taxon>Bacillati</taxon>
        <taxon>Bacillota</taxon>
        <taxon>Bacilli</taxon>
        <taxon>Lactobacillales</taxon>
        <taxon>Lactobacillaceae</taxon>
        <taxon>Weissella</taxon>
    </lineage>
</organism>
<dbReference type="PANTHER" id="PTHR12526:SF629">
    <property type="entry name" value="TEICHURONIC ACID BIOSYNTHESIS GLYCOSYLTRANSFERASE TUAH-RELATED"/>
    <property type="match status" value="1"/>
</dbReference>
<dbReference type="SUPFAM" id="SSF53756">
    <property type="entry name" value="UDP-Glycosyltransferase/glycogen phosphorylase"/>
    <property type="match status" value="1"/>
</dbReference>
<protein>
    <submittedName>
        <fullName evidence="4">Glycosyltransferase family protein</fullName>
    </submittedName>
</protein>
<dbReference type="PANTHER" id="PTHR12526">
    <property type="entry name" value="GLYCOSYLTRANSFERASE"/>
    <property type="match status" value="1"/>
</dbReference>
<gene>
    <name evidence="4" type="ORF">WOSG25_080140</name>
</gene>
<accession>A0A069CUV8</accession>
<evidence type="ECO:0000259" key="3">
    <source>
        <dbReference type="Pfam" id="PF00534"/>
    </source>
</evidence>
<dbReference type="STRING" id="1329250.WOSG25_080140"/>
<proteinExistence type="predicted"/>